<feature type="domain" description="Neurotransmitter-gated ion-channel ligand-binding" evidence="12">
    <location>
        <begin position="9"/>
        <end position="165"/>
    </location>
</feature>
<evidence type="ECO:0000259" key="13">
    <source>
        <dbReference type="Pfam" id="PF02932"/>
    </source>
</evidence>
<feature type="transmembrane region" description="Helical" evidence="11">
    <location>
        <begin position="255"/>
        <end position="277"/>
    </location>
</feature>
<dbReference type="InterPro" id="IPR006201">
    <property type="entry name" value="Neur_channel"/>
</dbReference>
<keyword evidence="9 11" id="KW-0472">Membrane</keyword>
<evidence type="ECO:0000256" key="5">
    <source>
        <dbReference type="ARBA" id="ARBA00022692"/>
    </source>
</evidence>
<feature type="transmembrane region" description="Helical" evidence="11">
    <location>
        <begin position="353"/>
        <end position="371"/>
    </location>
</feature>
<reference evidence="14" key="1">
    <citation type="submission" date="2023-06" db="EMBL/GenBank/DDBJ databases">
        <authorList>
            <person name="Wang J.T."/>
            <person name="Liu Z.W."/>
        </authorList>
    </citation>
    <scope>NUCLEOTIDE SEQUENCE</scope>
</reference>
<dbReference type="CDD" id="cd19049">
    <property type="entry name" value="LGIC_TM_anion"/>
    <property type="match status" value="1"/>
</dbReference>
<feature type="transmembrane region" description="Helical" evidence="11">
    <location>
        <begin position="194"/>
        <end position="216"/>
    </location>
</feature>
<dbReference type="InterPro" id="IPR006202">
    <property type="entry name" value="Neur_chan_lig-bd"/>
</dbReference>
<keyword evidence="5 11" id="KW-0812">Transmembrane</keyword>
<feature type="domain" description="Neurotransmitter-gated ion-channel transmembrane" evidence="13">
    <location>
        <begin position="198"/>
        <end position="317"/>
    </location>
</feature>
<dbReference type="InterPro" id="IPR036734">
    <property type="entry name" value="Neur_chan_lig-bd_sf"/>
</dbReference>
<keyword evidence="10" id="KW-0407">Ion channel</keyword>
<dbReference type="PRINTS" id="PR00253">
    <property type="entry name" value="GABAARECEPTR"/>
</dbReference>
<dbReference type="PROSITE" id="PS00236">
    <property type="entry name" value="NEUROTR_ION_CHANNEL"/>
    <property type="match status" value="1"/>
</dbReference>
<dbReference type="GO" id="GO:0005230">
    <property type="term" value="F:extracellular ligand-gated monoatomic ion channel activity"/>
    <property type="evidence" value="ECO:0007669"/>
    <property type="project" value="InterPro"/>
</dbReference>
<evidence type="ECO:0000256" key="2">
    <source>
        <dbReference type="ARBA" id="ARBA00004236"/>
    </source>
</evidence>
<dbReference type="EMBL" id="OR193794">
    <property type="protein sequence ID" value="WMV64451.1"/>
    <property type="molecule type" value="mRNA"/>
</dbReference>
<dbReference type="GO" id="GO:0005254">
    <property type="term" value="F:chloride channel activity"/>
    <property type="evidence" value="ECO:0007669"/>
    <property type="project" value="UniProtKB-ARBA"/>
</dbReference>
<dbReference type="GO" id="GO:0005886">
    <property type="term" value="C:plasma membrane"/>
    <property type="evidence" value="ECO:0007669"/>
    <property type="project" value="UniProtKB-SubCell"/>
</dbReference>
<protein>
    <submittedName>
        <fullName evidence="14">CysLGIC subunit</fullName>
    </submittedName>
</protein>
<dbReference type="InterPro" id="IPR018000">
    <property type="entry name" value="Neurotransmitter_ion_chnl_CS"/>
</dbReference>
<keyword evidence="3" id="KW-0813">Transport</keyword>
<sequence>MFQSQDFRLDFFLKHHWSVSKNVCAFHLDCKNEQEFTTSSVEYTDKGIEQSIIISAKEVKYMWLPDTYIGNSKVVETPAKDSSTSFIIVKRKEQQCAIEYTLRLAAILSCQMDFKYYPVDVQVCPFNLRSFSYPRELVLYVWDQDGPPPINPEMRMLRHRVAINKGKSEIHMLNMTYSMLYVNLTFERDLAHHLIQVFTPSALIVMLSWLSFWLGLDATPGRITLCVTSLLALITQFSSIRRDLPPLSYIHRVDIWMVTCMCFVFASLLEFTVLIYMERQQRRNSPTDSHDYVNMESNSKYSDFRTAPSKKIHQKSYEEPLKKAALFSTSSTAGHVYRSSADWVQTIDKSSRFLFPLAFLVFNAFYWPMLLSR</sequence>
<organism evidence="14">
    <name type="scientific">Pardosa pseudoannulata</name>
    <dbReference type="NCBI Taxonomy" id="330961"/>
    <lineage>
        <taxon>Eukaryota</taxon>
        <taxon>Metazoa</taxon>
        <taxon>Ecdysozoa</taxon>
        <taxon>Arthropoda</taxon>
        <taxon>Chelicerata</taxon>
        <taxon>Arachnida</taxon>
        <taxon>Araneae</taxon>
        <taxon>Araneomorphae</taxon>
        <taxon>Entelegynae</taxon>
        <taxon>Lycosoidea</taxon>
        <taxon>Lycosidae</taxon>
        <taxon>Pardosa</taxon>
    </lineage>
</organism>
<evidence type="ECO:0000256" key="1">
    <source>
        <dbReference type="ARBA" id="ARBA00004141"/>
    </source>
</evidence>
<evidence type="ECO:0000256" key="8">
    <source>
        <dbReference type="ARBA" id="ARBA00023065"/>
    </source>
</evidence>
<evidence type="ECO:0000256" key="11">
    <source>
        <dbReference type="SAM" id="Phobius"/>
    </source>
</evidence>
<dbReference type="Gene3D" id="1.20.58.390">
    <property type="entry name" value="Neurotransmitter-gated ion-channel transmembrane domain"/>
    <property type="match status" value="1"/>
</dbReference>
<evidence type="ECO:0000256" key="3">
    <source>
        <dbReference type="ARBA" id="ARBA00022448"/>
    </source>
</evidence>
<dbReference type="GO" id="GO:0099095">
    <property type="term" value="F:ligand-gated monoatomic anion channel activity"/>
    <property type="evidence" value="ECO:0007669"/>
    <property type="project" value="UniProtKB-ARBA"/>
</dbReference>
<keyword evidence="4" id="KW-1003">Cell membrane</keyword>
<evidence type="ECO:0000256" key="9">
    <source>
        <dbReference type="ARBA" id="ARBA00023136"/>
    </source>
</evidence>
<dbReference type="InterPro" id="IPR006028">
    <property type="entry name" value="GABAA/Glycine_rcpt"/>
</dbReference>
<feature type="transmembrane region" description="Helical" evidence="11">
    <location>
        <begin position="223"/>
        <end position="240"/>
    </location>
</feature>
<keyword evidence="8" id="KW-0406">Ion transport</keyword>
<dbReference type="Pfam" id="PF02932">
    <property type="entry name" value="Neur_chan_memb"/>
    <property type="match status" value="1"/>
</dbReference>
<dbReference type="AlphaFoldDB" id="A0AA51UAL3"/>
<dbReference type="InterPro" id="IPR006029">
    <property type="entry name" value="Neurotrans-gated_channel_TM"/>
</dbReference>
<gene>
    <name evidence="14" type="primary">12344</name>
</gene>
<evidence type="ECO:0000256" key="4">
    <source>
        <dbReference type="ARBA" id="ARBA00022475"/>
    </source>
</evidence>
<dbReference type="SUPFAM" id="SSF90112">
    <property type="entry name" value="Neurotransmitter-gated ion-channel transmembrane pore"/>
    <property type="match status" value="1"/>
</dbReference>
<evidence type="ECO:0000256" key="6">
    <source>
        <dbReference type="ARBA" id="ARBA00022729"/>
    </source>
</evidence>
<dbReference type="InterPro" id="IPR036719">
    <property type="entry name" value="Neuro-gated_channel_TM_sf"/>
</dbReference>
<accession>A0AA51UAL3</accession>
<dbReference type="SUPFAM" id="SSF63712">
    <property type="entry name" value="Nicotinic receptor ligand binding domain-like"/>
    <property type="match status" value="1"/>
</dbReference>
<dbReference type="PANTHER" id="PTHR18945">
    <property type="entry name" value="NEUROTRANSMITTER GATED ION CHANNEL"/>
    <property type="match status" value="1"/>
</dbReference>
<name>A0AA51UAL3_9ARAC</name>
<dbReference type="InterPro" id="IPR038050">
    <property type="entry name" value="Neuro_actylchol_rec"/>
</dbReference>
<evidence type="ECO:0000313" key="14">
    <source>
        <dbReference type="EMBL" id="WMV64451.1"/>
    </source>
</evidence>
<dbReference type="GO" id="GO:0004888">
    <property type="term" value="F:transmembrane signaling receptor activity"/>
    <property type="evidence" value="ECO:0007669"/>
    <property type="project" value="InterPro"/>
</dbReference>
<dbReference type="Pfam" id="PF02931">
    <property type="entry name" value="Neur_chan_LBD"/>
    <property type="match status" value="1"/>
</dbReference>
<keyword evidence="6" id="KW-0732">Signal</keyword>
<evidence type="ECO:0000256" key="10">
    <source>
        <dbReference type="ARBA" id="ARBA00023303"/>
    </source>
</evidence>
<evidence type="ECO:0000259" key="12">
    <source>
        <dbReference type="Pfam" id="PF02931"/>
    </source>
</evidence>
<proteinExistence type="evidence at transcript level"/>
<keyword evidence="7 11" id="KW-1133">Transmembrane helix</keyword>
<evidence type="ECO:0000256" key="7">
    <source>
        <dbReference type="ARBA" id="ARBA00022989"/>
    </source>
</evidence>
<dbReference type="Gene3D" id="2.70.170.10">
    <property type="entry name" value="Neurotransmitter-gated ion-channel ligand-binding domain"/>
    <property type="match status" value="1"/>
</dbReference>
<comment type="subcellular location">
    <subcellularLocation>
        <location evidence="2">Cell membrane</location>
    </subcellularLocation>
    <subcellularLocation>
        <location evidence="1">Membrane</location>
        <topology evidence="1">Multi-pass membrane protein</topology>
    </subcellularLocation>
</comment>